<keyword evidence="1" id="KW-0175">Coiled coil</keyword>
<feature type="compositionally biased region" description="Basic residues" evidence="2">
    <location>
        <begin position="256"/>
        <end position="270"/>
    </location>
</feature>
<feature type="compositionally biased region" description="Low complexity" evidence="2">
    <location>
        <begin position="64"/>
        <end position="75"/>
    </location>
</feature>
<keyword evidence="5" id="KW-1185">Reference proteome</keyword>
<feature type="compositionally biased region" description="Pro residues" evidence="2">
    <location>
        <begin position="289"/>
        <end position="300"/>
    </location>
</feature>
<feature type="compositionally biased region" description="Basic and acidic residues" evidence="2">
    <location>
        <begin position="668"/>
        <end position="681"/>
    </location>
</feature>
<evidence type="ECO:0000256" key="1">
    <source>
        <dbReference type="SAM" id="Coils"/>
    </source>
</evidence>
<feature type="compositionally biased region" description="Low complexity" evidence="2">
    <location>
        <begin position="271"/>
        <end position="287"/>
    </location>
</feature>
<feature type="compositionally biased region" description="Low complexity" evidence="2">
    <location>
        <begin position="683"/>
        <end position="692"/>
    </location>
</feature>
<feature type="compositionally biased region" description="Polar residues" evidence="2">
    <location>
        <begin position="506"/>
        <end position="524"/>
    </location>
</feature>
<feature type="compositionally biased region" description="Low complexity" evidence="2">
    <location>
        <begin position="714"/>
        <end position="725"/>
    </location>
</feature>
<feature type="compositionally biased region" description="Polar residues" evidence="2">
    <location>
        <begin position="450"/>
        <end position="495"/>
    </location>
</feature>
<proteinExistence type="predicted"/>
<evidence type="ECO:0000313" key="5">
    <source>
        <dbReference type="Proteomes" id="UP000198287"/>
    </source>
</evidence>
<feature type="region of interest" description="Disordered" evidence="2">
    <location>
        <begin position="1"/>
        <end position="75"/>
    </location>
</feature>
<feature type="compositionally biased region" description="Low complexity" evidence="2">
    <location>
        <begin position="243"/>
        <end position="255"/>
    </location>
</feature>
<feature type="compositionally biased region" description="Low complexity" evidence="2">
    <location>
        <begin position="841"/>
        <end position="865"/>
    </location>
</feature>
<feature type="compositionally biased region" description="Polar residues" evidence="2">
    <location>
        <begin position="601"/>
        <end position="620"/>
    </location>
</feature>
<dbReference type="PANTHER" id="PTHR14907">
    <property type="entry name" value="FI14130P"/>
    <property type="match status" value="1"/>
</dbReference>
<dbReference type="Pfam" id="PF11414">
    <property type="entry name" value="Suppressor_APC"/>
    <property type="match status" value="1"/>
</dbReference>
<evidence type="ECO:0000256" key="2">
    <source>
        <dbReference type="SAM" id="MobiDB-lite"/>
    </source>
</evidence>
<comment type="caution">
    <text evidence="4">The sequence shown here is derived from an EMBL/GenBank/DDBJ whole genome shotgun (WGS) entry which is preliminary data.</text>
</comment>
<dbReference type="AlphaFoldDB" id="A0A226F353"/>
<feature type="compositionally biased region" description="Polar residues" evidence="2">
    <location>
        <begin position="765"/>
        <end position="790"/>
    </location>
</feature>
<dbReference type="OrthoDB" id="10035013at2759"/>
<dbReference type="OMA" id="WSESHEE"/>
<dbReference type="Pfam" id="PF25825">
    <property type="entry name" value="SAPC2_N"/>
    <property type="match status" value="1"/>
</dbReference>
<dbReference type="EMBL" id="LNIX01000001">
    <property type="protein sequence ID" value="OXA64213.1"/>
    <property type="molecule type" value="Genomic_DNA"/>
</dbReference>
<organism evidence="4 5">
    <name type="scientific">Folsomia candida</name>
    <name type="common">Springtail</name>
    <dbReference type="NCBI Taxonomy" id="158441"/>
    <lineage>
        <taxon>Eukaryota</taxon>
        <taxon>Metazoa</taxon>
        <taxon>Ecdysozoa</taxon>
        <taxon>Arthropoda</taxon>
        <taxon>Hexapoda</taxon>
        <taxon>Collembola</taxon>
        <taxon>Entomobryomorpha</taxon>
        <taxon>Isotomoidea</taxon>
        <taxon>Isotomidae</taxon>
        <taxon>Proisotominae</taxon>
        <taxon>Folsomia</taxon>
    </lineage>
</organism>
<dbReference type="Proteomes" id="UP000198287">
    <property type="component" value="Unassembled WGS sequence"/>
</dbReference>
<gene>
    <name evidence="4" type="ORF">Fcan01_01778</name>
</gene>
<feature type="compositionally biased region" description="Polar residues" evidence="2">
    <location>
        <begin position="818"/>
        <end position="835"/>
    </location>
</feature>
<evidence type="ECO:0000259" key="3">
    <source>
        <dbReference type="Pfam" id="PF25825"/>
    </source>
</evidence>
<feature type="domain" description="Suppressor APC" evidence="3">
    <location>
        <begin position="298"/>
        <end position="386"/>
    </location>
</feature>
<feature type="compositionally biased region" description="Polar residues" evidence="2">
    <location>
        <begin position="23"/>
        <end position="55"/>
    </location>
</feature>
<feature type="compositionally biased region" description="Basic and acidic residues" evidence="2">
    <location>
        <begin position="10"/>
        <end position="22"/>
    </location>
</feature>
<feature type="compositionally biased region" description="Low complexity" evidence="2">
    <location>
        <begin position="103"/>
        <end position="116"/>
    </location>
</feature>
<feature type="compositionally biased region" description="Polar residues" evidence="2">
    <location>
        <begin position="577"/>
        <end position="593"/>
    </location>
</feature>
<feature type="compositionally biased region" description="Low complexity" evidence="2">
    <location>
        <begin position="126"/>
        <end position="157"/>
    </location>
</feature>
<protein>
    <submittedName>
        <fullName evidence="4">Suppressor APC domain-containing protein 2</fullName>
    </submittedName>
</protein>
<feature type="compositionally biased region" description="Polar residues" evidence="2">
    <location>
        <begin position="543"/>
        <end position="562"/>
    </location>
</feature>
<sequence length="1122" mass="123791">MKSIFSKTGNKKDVSGKLERRTTSNPPNQAVVSPSTGRVNSFIPTPATYSHSNGHMNGHPPGKQLSQPALAPQQQQQQMSHIMSQQQQQHHNHFYSNIPPGNPNANNNANNANNGGTVSRMDHHYTTYQQQQSIHQSHQQQIHQRTLTKSYSSSQHQNHNHQSHYGNTTLYASNNSASHGTTFYGNTTNLANGAIIMNGHHGISGGERSDAMGQVHSSNNNNNNNMQSSSYNHEQVQHHHHQQQQQMQTQQTIQKMHVHPQQRGVHHHKQQPQLNFQQNNHLHNNNNVIPPPSNATDGLPPPLVDSMRTLFDILDDSKQGKIRLSDIETRWESDSNNGGPNGKATGAEPLIKMGVLEYLRKVTPGDGMLTFDRFCSGLRLALLTNNGDPFDEHVPIMQSEKVQANHPQSQHYFQEQVRNMTNVSKPIHNNQVGQPPPPPPAQLHQQQQQLVFSGNPINNSNSNAPLNKSTLSGAAPGQSNTISRLSKIPNFSSSRLPMPSSGIALSPTNRANTIPMVNNNNNKGSHVLTHHHHSHHNGNNGGTLISGTKRFPTNNSEQNTTIALVHPQPPPNPKPTGNGTSSGMPMPTSSYSTIGGGTMKGNKTTSGFLNRFSSKNSSLDDLQVHNDESNSSSVQKERPPSAPILDNDDEPQTRLAHESHHHQLTKQKIRERAKSQERDRVVNNNANTNNSNHISRAEEKSNFVKSRQRTLSMPQLQLNKLKPQQSVNFDESSSSMDPSPVENYPRPSTLKNHSLSKLLAGGHQYGSSIPSPLSATTNTLKHPTTTSSTNKADDNNRQHEKEPQGDNLPPPPPKPPRNTMSGPVTISTTLISGLNQDPPLSGSSFGSGQSSSATTISVSASSTSGNLSAKPEIRNVLNSWQKGLSDKKPVKPSLSSTSIGTNSSVNTVNTIETSQSVPTATILLNGVTKMSNGSTTIDDVKLRQPTKSNLKRKETSRRHTVQSGIDFSTLKRLKQLEQERDVLQQGIQFLEKASEWYMKQLETSNDKITLLGKGAPTSDYWSESHEERLNLLGCRITEVNSLLTSLMDGNSQYDPLHMNLQIPSHLSLRTITRLKDQNRQLTQEVSDYSHRVTQLENEKAMLLRQLFHQKNNNSASDETVYM</sequence>
<feature type="region of interest" description="Disordered" evidence="2">
    <location>
        <begin position="425"/>
        <end position="868"/>
    </location>
</feature>
<dbReference type="InterPro" id="IPR026828">
    <property type="entry name" value="SAPC2_1/2"/>
</dbReference>
<accession>A0A226F353</accession>
<dbReference type="InterPro" id="IPR057953">
    <property type="entry name" value="SAPC2_N"/>
</dbReference>
<feature type="compositionally biased region" description="Polar residues" evidence="2">
    <location>
        <begin position="703"/>
        <end position="713"/>
    </location>
</feature>
<feature type="compositionally biased region" description="Polar residues" evidence="2">
    <location>
        <begin position="726"/>
        <end position="737"/>
    </location>
</feature>
<reference evidence="4 5" key="1">
    <citation type="submission" date="2015-12" db="EMBL/GenBank/DDBJ databases">
        <title>The genome of Folsomia candida.</title>
        <authorList>
            <person name="Faddeeva A."/>
            <person name="Derks M.F."/>
            <person name="Anvar Y."/>
            <person name="Smit S."/>
            <person name="Van Straalen N."/>
            <person name="Roelofs D."/>
        </authorList>
    </citation>
    <scope>NUCLEOTIDE SEQUENCE [LARGE SCALE GENOMIC DNA]</scope>
    <source>
        <strain evidence="4 5">VU population</strain>
        <tissue evidence="4">Whole body</tissue>
    </source>
</reference>
<feature type="region of interest" description="Disordered" evidence="2">
    <location>
        <begin position="201"/>
        <end position="300"/>
    </location>
</feature>
<feature type="compositionally biased region" description="Basic and acidic residues" evidence="2">
    <location>
        <begin position="791"/>
        <end position="804"/>
    </location>
</feature>
<evidence type="ECO:0000313" key="4">
    <source>
        <dbReference type="EMBL" id="OXA64213.1"/>
    </source>
</evidence>
<feature type="coiled-coil region" evidence="1">
    <location>
        <begin position="1071"/>
        <end position="1112"/>
    </location>
</feature>
<name>A0A226F353_FOLCA</name>
<feature type="compositionally biased region" description="Low complexity" evidence="2">
    <location>
        <begin position="217"/>
        <end position="234"/>
    </location>
</feature>
<dbReference type="PANTHER" id="PTHR14907:SF2">
    <property type="entry name" value="SUPPRESSOR APC DOMAIN-CONTAINING PROTEIN 2"/>
    <property type="match status" value="1"/>
</dbReference>
<feature type="region of interest" description="Disordered" evidence="2">
    <location>
        <begin position="88"/>
        <end position="173"/>
    </location>
</feature>